<dbReference type="GO" id="GO:0008757">
    <property type="term" value="F:S-adenosylmethionine-dependent methyltransferase activity"/>
    <property type="evidence" value="ECO:0007669"/>
    <property type="project" value="UniProtKB-ARBA"/>
</dbReference>
<dbReference type="GO" id="GO:0008170">
    <property type="term" value="F:N-methyltransferase activity"/>
    <property type="evidence" value="ECO:0007669"/>
    <property type="project" value="UniProtKB-ARBA"/>
</dbReference>
<evidence type="ECO:0000313" key="12">
    <source>
        <dbReference type="RefSeq" id="XP_048265455.1"/>
    </source>
</evidence>
<dbReference type="InterPro" id="IPR046341">
    <property type="entry name" value="SET_dom_sf"/>
</dbReference>
<name>A0A9C6WAY6_BOMTE</name>
<dbReference type="Gene3D" id="6.10.140.2220">
    <property type="match status" value="1"/>
</dbReference>
<dbReference type="Proteomes" id="UP000835206">
    <property type="component" value="Chromosome 10"/>
</dbReference>
<dbReference type="InterPro" id="IPR001214">
    <property type="entry name" value="SET_dom"/>
</dbReference>
<dbReference type="RefSeq" id="XP_048265455.1">
    <property type="nucleotide sequence ID" value="XM_048409498.1"/>
</dbReference>
<dbReference type="SUPFAM" id="SSF82199">
    <property type="entry name" value="SET domain"/>
    <property type="match status" value="1"/>
</dbReference>
<evidence type="ECO:0000256" key="1">
    <source>
        <dbReference type="ARBA" id="ARBA00022603"/>
    </source>
</evidence>
<keyword evidence="2" id="KW-0808">Transferase</keyword>
<gene>
    <name evidence="12 13" type="primary">LOC100645841</name>
</gene>
<feature type="domain" description="SET" evidence="9">
    <location>
        <begin position="298"/>
        <end position="435"/>
    </location>
</feature>
<evidence type="ECO:0000256" key="2">
    <source>
        <dbReference type="ARBA" id="ARBA00022679"/>
    </source>
</evidence>
<reference evidence="12 13" key="1">
    <citation type="submission" date="2025-04" db="UniProtKB">
        <authorList>
            <consortium name="RefSeq"/>
        </authorList>
    </citation>
    <scope>IDENTIFICATION</scope>
</reference>
<dbReference type="GO" id="GO:0042826">
    <property type="term" value="F:histone deacetylase binding"/>
    <property type="evidence" value="ECO:0007669"/>
    <property type="project" value="TreeGrafter"/>
</dbReference>
<keyword evidence="3" id="KW-0949">S-adenosyl-L-methionine</keyword>
<sequence>MDSFEEDLAYFLPFDEAESDETRLKKCIDQLFQKPLIVNDTRSANNAVLYNVMASAAILREDYKEAINFCTRGLQEIVPYCEMSVYLYSIRAKALECLEMYEESLIDIDRAIEISPNTELTKRFKDTKMDLEKKASRSHTKQNNRNHFEDIPSLSHDENKDIPGMSDAVRLVHNKKYGVNFEATKPIGTGDVILIEKPQVTSVLPPDVAIANVCHYCLKRYSALLPCERCNSALYCSKECRAKAYEEHHRIQCSSRNFPPDIQFVINLFMKITENGEKLTEAVKYCEELDTGSAGSMKEFYTKRDNLENNLKSVLNLSISMKKNDERNAKYIFKSAHIASFLRNQTNCLREYNDILSIAKLLFRLFYIFYTHVFMEDISVNTDSVSGVCNLYSLLSLVRHSCCANTVYSIHKNGVIAVRAAKDIEPGEQITFNFLRTSKCKTFVIEFIKRQVILGAEKRISCKCVACERNYDFKPELGRKFKVPKELERRLRKKPFDIDSLWELLKVINNERSQPCLEAELLKAALSDIYLGKRDTLLNVLYRLIGIS</sequence>
<dbReference type="GO" id="GO:0008276">
    <property type="term" value="F:protein methyltransferase activity"/>
    <property type="evidence" value="ECO:0007669"/>
    <property type="project" value="UniProtKB-ARBA"/>
</dbReference>
<feature type="domain" description="MYND-type" evidence="10">
    <location>
        <begin position="214"/>
        <end position="253"/>
    </location>
</feature>
<keyword evidence="5 7" id="KW-0863">Zinc-finger</keyword>
<dbReference type="SMART" id="SM00028">
    <property type="entry name" value="TPR"/>
    <property type="match status" value="2"/>
</dbReference>
<keyword evidence="11" id="KW-1185">Reference proteome</keyword>
<dbReference type="RefSeq" id="XP_048265456.1">
    <property type="nucleotide sequence ID" value="XM_048409499.1"/>
</dbReference>
<dbReference type="GO" id="GO:0032259">
    <property type="term" value="P:methylation"/>
    <property type="evidence" value="ECO:0007669"/>
    <property type="project" value="UniProtKB-KW"/>
</dbReference>
<dbReference type="Gene3D" id="1.10.220.160">
    <property type="match status" value="1"/>
</dbReference>
<dbReference type="PANTHER" id="PTHR46165:SF6">
    <property type="entry name" value="SET AND MYND DOMAIN-CONTAINING PROTEIN 4-LIKE PROTEIN"/>
    <property type="match status" value="1"/>
</dbReference>
<dbReference type="GO" id="GO:0005634">
    <property type="term" value="C:nucleus"/>
    <property type="evidence" value="ECO:0007669"/>
    <property type="project" value="TreeGrafter"/>
</dbReference>
<dbReference type="SUPFAM" id="SSF48452">
    <property type="entry name" value="TPR-like"/>
    <property type="match status" value="1"/>
</dbReference>
<evidence type="ECO:0000259" key="10">
    <source>
        <dbReference type="PROSITE" id="PS50865"/>
    </source>
</evidence>
<keyword evidence="4" id="KW-0479">Metal-binding</keyword>
<dbReference type="AlphaFoldDB" id="A0A9C6WAY6"/>
<organism evidence="11 13">
    <name type="scientific">Bombus terrestris</name>
    <name type="common">Buff-tailed bumblebee</name>
    <name type="synonym">Apis terrestris</name>
    <dbReference type="NCBI Taxonomy" id="30195"/>
    <lineage>
        <taxon>Eukaryota</taxon>
        <taxon>Metazoa</taxon>
        <taxon>Ecdysozoa</taxon>
        <taxon>Arthropoda</taxon>
        <taxon>Hexapoda</taxon>
        <taxon>Insecta</taxon>
        <taxon>Pterygota</taxon>
        <taxon>Neoptera</taxon>
        <taxon>Endopterygota</taxon>
        <taxon>Hymenoptera</taxon>
        <taxon>Apocrita</taxon>
        <taxon>Aculeata</taxon>
        <taxon>Apoidea</taxon>
        <taxon>Anthophila</taxon>
        <taxon>Apidae</taxon>
        <taxon>Bombus</taxon>
        <taxon>Bombus</taxon>
    </lineage>
</organism>
<keyword evidence="1 12" id="KW-0489">Methyltransferase</keyword>
<dbReference type="KEGG" id="bter:100645841"/>
<evidence type="ECO:0000256" key="7">
    <source>
        <dbReference type="PROSITE-ProRule" id="PRU00134"/>
    </source>
</evidence>
<evidence type="ECO:0000313" key="11">
    <source>
        <dbReference type="Proteomes" id="UP000835206"/>
    </source>
</evidence>
<dbReference type="OrthoDB" id="7669464at2759"/>
<dbReference type="InterPro" id="IPR052097">
    <property type="entry name" value="SET-MYND_domain_protein"/>
</dbReference>
<proteinExistence type="predicted"/>
<dbReference type="InterPro" id="IPR011990">
    <property type="entry name" value="TPR-like_helical_dom_sf"/>
</dbReference>
<dbReference type="GeneID" id="100645841"/>
<dbReference type="PANTHER" id="PTHR46165">
    <property type="entry name" value="SET AND MYND DOMAIN-CONTAINING PROTEIN 4"/>
    <property type="match status" value="1"/>
</dbReference>
<dbReference type="Gene3D" id="1.25.40.10">
    <property type="entry name" value="Tetratricopeptide repeat domain"/>
    <property type="match status" value="1"/>
</dbReference>
<dbReference type="SUPFAM" id="SSF144232">
    <property type="entry name" value="HIT/MYND zinc finger-like"/>
    <property type="match status" value="1"/>
</dbReference>
<dbReference type="PROSITE" id="PS50865">
    <property type="entry name" value="ZF_MYND_2"/>
    <property type="match status" value="1"/>
</dbReference>
<evidence type="ECO:0000256" key="6">
    <source>
        <dbReference type="ARBA" id="ARBA00022833"/>
    </source>
</evidence>
<evidence type="ECO:0000313" key="13">
    <source>
        <dbReference type="RefSeq" id="XP_048265456.1"/>
    </source>
</evidence>
<dbReference type="InterPro" id="IPR019734">
    <property type="entry name" value="TPR_rpt"/>
</dbReference>
<dbReference type="PROSITE" id="PS50280">
    <property type="entry name" value="SET"/>
    <property type="match status" value="1"/>
</dbReference>
<dbReference type="PROSITE" id="PS01360">
    <property type="entry name" value="ZF_MYND_1"/>
    <property type="match status" value="1"/>
</dbReference>
<evidence type="ECO:0000256" key="3">
    <source>
        <dbReference type="ARBA" id="ARBA00022691"/>
    </source>
</evidence>
<dbReference type="Pfam" id="PF01753">
    <property type="entry name" value="zf-MYND"/>
    <property type="match status" value="1"/>
</dbReference>
<protein>
    <submittedName>
        <fullName evidence="12 13">N-lysine methyltransferase SMYD2</fullName>
    </submittedName>
</protein>
<dbReference type="GO" id="GO:0005737">
    <property type="term" value="C:cytoplasm"/>
    <property type="evidence" value="ECO:0007669"/>
    <property type="project" value="TreeGrafter"/>
</dbReference>
<feature type="region of interest" description="Disordered" evidence="8">
    <location>
        <begin position="131"/>
        <end position="159"/>
    </location>
</feature>
<dbReference type="Pfam" id="PF00856">
    <property type="entry name" value="SET"/>
    <property type="match status" value="1"/>
</dbReference>
<evidence type="ECO:0000256" key="8">
    <source>
        <dbReference type="SAM" id="MobiDB-lite"/>
    </source>
</evidence>
<dbReference type="GO" id="GO:0008270">
    <property type="term" value="F:zinc ion binding"/>
    <property type="evidence" value="ECO:0007669"/>
    <property type="project" value="UniProtKB-KW"/>
</dbReference>
<dbReference type="Gene3D" id="2.170.270.10">
    <property type="entry name" value="SET domain"/>
    <property type="match status" value="1"/>
</dbReference>
<evidence type="ECO:0000259" key="9">
    <source>
        <dbReference type="PROSITE" id="PS50280"/>
    </source>
</evidence>
<accession>A0A9C6WAY6</accession>
<keyword evidence="6" id="KW-0862">Zinc</keyword>
<evidence type="ECO:0000256" key="5">
    <source>
        <dbReference type="ARBA" id="ARBA00022771"/>
    </source>
</evidence>
<feature type="compositionally biased region" description="Basic and acidic residues" evidence="8">
    <location>
        <begin position="146"/>
        <end position="159"/>
    </location>
</feature>
<dbReference type="InterPro" id="IPR002893">
    <property type="entry name" value="Znf_MYND"/>
</dbReference>
<evidence type="ECO:0000256" key="4">
    <source>
        <dbReference type="ARBA" id="ARBA00022723"/>
    </source>
</evidence>